<evidence type="ECO:0000256" key="1">
    <source>
        <dbReference type="SAM" id="MobiDB-lite"/>
    </source>
</evidence>
<dbReference type="Gene3D" id="1.10.510.10">
    <property type="entry name" value="Transferase(Phosphotransferase) domain 1"/>
    <property type="match status" value="2"/>
</dbReference>
<dbReference type="PROSITE" id="PS50011">
    <property type="entry name" value="PROTEIN_KINASE_DOM"/>
    <property type="match status" value="2"/>
</dbReference>
<comment type="caution">
    <text evidence="3">The sequence shown here is derived from an EMBL/GenBank/DDBJ whole genome shotgun (WGS) entry which is preliminary data.</text>
</comment>
<dbReference type="GO" id="GO:0004674">
    <property type="term" value="F:protein serine/threonine kinase activity"/>
    <property type="evidence" value="ECO:0007669"/>
    <property type="project" value="TreeGrafter"/>
</dbReference>
<dbReference type="Pfam" id="PF07714">
    <property type="entry name" value="PK_Tyr_Ser-Thr"/>
    <property type="match status" value="2"/>
</dbReference>
<dbReference type="Gene3D" id="3.30.200.20">
    <property type="entry name" value="Phosphorylase Kinase, domain 1"/>
    <property type="match status" value="2"/>
</dbReference>
<feature type="domain" description="Protein kinase" evidence="2">
    <location>
        <begin position="515"/>
        <end position="844"/>
    </location>
</feature>
<evidence type="ECO:0000313" key="4">
    <source>
        <dbReference type="Proteomes" id="UP000322899"/>
    </source>
</evidence>
<feature type="domain" description="Protein kinase" evidence="2">
    <location>
        <begin position="88"/>
        <end position="417"/>
    </location>
</feature>
<dbReference type="InterPro" id="IPR001245">
    <property type="entry name" value="Ser-Thr/Tyr_kinase_cat_dom"/>
</dbReference>
<dbReference type="InterPro" id="IPR008271">
    <property type="entry name" value="Ser/Thr_kinase_AS"/>
</dbReference>
<dbReference type="PROSITE" id="PS00108">
    <property type="entry name" value="PROTEIN_KINASE_ST"/>
    <property type="match status" value="2"/>
</dbReference>
<gene>
    <name evidence="3" type="ORF">FNF27_03709</name>
</gene>
<reference evidence="3 4" key="1">
    <citation type="submission" date="2019-07" db="EMBL/GenBank/DDBJ databases">
        <title>Genomes of Cafeteria roenbergensis.</title>
        <authorList>
            <person name="Fischer M.G."/>
            <person name="Hackl T."/>
            <person name="Roman M."/>
        </authorList>
    </citation>
    <scope>NUCLEOTIDE SEQUENCE [LARGE SCALE GENOMIC DNA]</scope>
    <source>
        <strain evidence="3 4">E4-10P</strain>
    </source>
</reference>
<dbReference type="SMART" id="SM00220">
    <property type="entry name" value="S_TKc"/>
    <property type="match status" value="2"/>
</dbReference>
<feature type="compositionally biased region" description="Low complexity" evidence="1">
    <location>
        <begin position="634"/>
        <end position="655"/>
    </location>
</feature>
<dbReference type="SUPFAM" id="SSF56112">
    <property type="entry name" value="Protein kinase-like (PK-like)"/>
    <property type="match status" value="2"/>
</dbReference>
<organism evidence="3 4">
    <name type="scientific">Cafeteria roenbergensis</name>
    <name type="common">Marine flagellate</name>
    <dbReference type="NCBI Taxonomy" id="33653"/>
    <lineage>
        <taxon>Eukaryota</taxon>
        <taxon>Sar</taxon>
        <taxon>Stramenopiles</taxon>
        <taxon>Bigyra</taxon>
        <taxon>Opalozoa</taxon>
        <taxon>Bicosoecida</taxon>
        <taxon>Cafeteriaceae</taxon>
        <taxon>Cafeteria</taxon>
    </lineage>
</organism>
<evidence type="ECO:0000259" key="2">
    <source>
        <dbReference type="PROSITE" id="PS50011"/>
    </source>
</evidence>
<protein>
    <recommendedName>
        <fullName evidence="2">Protein kinase domain-containing protein</fullName>
    </recommendedName>
</protein>
<accession>A0A5A8EA88</accession>
<feature type="region of interest" description="Disordered" evidence="1">
    <location>
        <begin position="612"/>
        <end position="655"/>
    </location>
</feature>
<dbReference type="PANTHER" id="PTHR44329">
    <property type="entry name" value="SERINE/THREONINE-PROTEIN KINASE TNNI3K-RELATED"/>
    <property type="match status" value="1"/>
</dbReference>
<feature type="compositionally biased region" description="Low complexity" evidence="1">
    <location>
        <begin position="207"/>
        <end position="228"/>
    </location>
</feature>
<dbReference type="OrthoDB" id="60655at2759"/>
<dbReference type="GO" id="GO:0005524">
    <property type="term" value="F:ATP binding"/>
    <property type="evidence" value="ECO:0007669"/>
    <property type="project" value="InterPro"/>
</dbReference>
<dbReference type="EMBL" id="VLTO01000019">
    <property type="protein sequence ID" value="KAA0174813.1"/>
    <property type="molecule type" value="Genomic_DNA"/>
</dbReference>
<dbReference type="AlphaFoldDB" id="A0A5A8EA88"/>
<feature type="region of interest" description="Disordered" evidence="1">
    <location>
        <begin position="185"/>
        <end position="228"/>
    </location>
</feature>
<dbReference type="InterPro" id="IPR000719">
    <property type="entry name" value="Prot_kinase_dom"/>
</dbReference>
<dbReference type="InterPro" id="IPR011009">
    <property type="entry name" value="Kinase-like_dom_sf"/>
</dbReference>
<proteinExistence type="predicted"/>
<dbReference type="InterPro" id="IPR051681">
    <property type="entry name" value="Ser/Thr_Kinases-Pseudokinases"/>
</dbReference>
<name>A0A5A8EA88_CAFRO</name>
<evidence type="ECO:0000313" key="3">
    <source>
        <dbReference type="EMBL" id="KAA0174813.1"/>
    </source>
</evidence>
<dbReference type="Proteomes" id="UP000322899">
    <property type="component" value="Unassembled WGS sequence"/>
</dbReference>
<sequence>METREPQSEVPNVHHCGWVRSRSATSSGCTVRLRFAPALAVVMDTATKGEARFWATSVQQARAGRTPAPPELDALSAKIRRIHHSEVQLAPSPFVEGGAARVFRGTWEGRFVAVKELCDSPVKGPSTAAVVRESNVLASLEHANVARLLGVGWSPRKERPFMVMDLAAGTLLDWIHPTRIETMARSPSMWPSTPRRRITDPDPPRSPAAAAAAAAAAPATTATTTAPRAGAAAAPAASCERDDAADEFLRAWPRSAASLASVLHDVACGMQFVHEQGIVHCDLKPSNILLDEHSHARVCDFGLSQVAAHRTAARAQGTQQYMAPELLTTAPVVMDAAVDVFAFGVMAWEACTGKQAFAGVFAHDDMARGVRDGIRPPIPHAAPRALADLLESCWHGDPTMRPTFAEVARQLAEEVRLHGHGLAGALFPDDEVLNDIAGEAGEMDAVAPGSATSSGCTVRLRFAPALAVVMDTATKGEARFWATSVQQARAGRTPAPPELDALSAKIRRIHHSEVQLAPSPFVEGGAARVFRGTWEGRFVAVKELCDSPVKGPSTAAVVRESNVLASLEHANVARLLGVGWSPRKERPFMVMDLAAGTLLDWIHPTRIETMARSPSMWPSTPRRRITDPDPPRSPAAAAAAAAAAPATTATTTAPRAGAAAAPAASCERDDAADEFLRAWPRSAASLASVLHDVACGMQFVHEQGIVHCDLKPSNILLDEHSHARVCDFGLSQVAAHRTAARAQGTQQYMAPELLTTAPVVMDAAVDVFAFGVMAWEACTGKQAFAGVFAHDDMARGVRDGIRPPIPHAAPRALADLLESCWHGDPTMRPTFAEVARQLAEEVRLHGHGLAGALFPDDEVLNDIAGEAGEMDAVAPGVDRDRMADEAAAKLDGQ</sequence>